<organism evidence="1 2">
    <name type="scientific">Samsonia erythrinae</name>
    <dbReference type="NCBI Taxonomy" id="160434"/>
    <lineage>
        <taxon>Bacteria</taxon>
        <taxon>Pseudomonadati</taxon>
        <taxon>Pseudomonadota</taxon>
        <taxon>Gammaproteobacteria</taxon>
        <taxon>Enterobacterales</taxon>
        <taxon>Pectobacteriaceae</taxon>
        <taxon>Samsonia</taxon>
    </lineage>
</organism>
<keyword evidence="2" id="KW-1185">Reference proteome</keyword>
<dbReference type="Proteomes" id="UP000295433">
    <property type="component" value="Unassembled WGS sequence"/>
</dbReference>
<proteinExistence type="predicted"/>
<gene>
    <name evidence="1" type="ORF">EDC54_11133</name>
</gene>
<dbReference type="AlphaFoldDB" id="A0A4R3VM08"/>
<dbReference type="EMBL" id="SMBY01000011">
    <property type="protein sequence ID" value="TCV04165.1"/>
    <property type="molecule type" value="Genomic_DNA"/>
</dbReference>
<sequence length="83" mass="9257">MIYMKGDYISMSSRYGESKPGCFAYIDDTVKDGDLYISSIGIYDGEDKGNKIFDFNVGTLSGDAYEVFSLAKETYLSNFSIID</sequence>
<reference evidence="1 2" key="1">
    <citation type="submission" date="2019-03" db="EMBL/GenBank/DDBJ databases">
        <title>Genomic Encyclopedia of Type Strains, Phase IV (KMG-IV): sequencing the most valuable type-strain genomes for metagenomic binning, comparative biology and taxonomic classification.</title>
        <authorList>
            <person name="Goeker M."/>
        </authorList>
    </citation>
    <scope>NUCLEOTIDE SEQUENCE [LARGE SCALE GENOMIC DNA]</scope>
    <source>
        <strain evidence="1 2">DSM 16730</strain>
    </source>
</reference>
<evidence type="ECO:0000313" key="2">
    <source>
        <dbReference type="Proteomes" id="UP000295433"/>
    </source>
</evidence>
<accession>A0A4R3VM08</accession>
<name>A0A4R3VM08_9GAMM</name>
<protein>
    <submittedName>
        <fullName evidence="1">Uncharacterized protein</fullName>
    </submittedName>
</protein>
<evidence type="ECO:0000313" key="1">
    <source>
        <dbReference type="EMBL" id="TCV04165.1"/>
    </source>
</evidence>
<comment type="caution">
    <text evidence="1">The sequence shown here is derived from an EMBL/GenBank/DDBJ whole genome shotgun (WGS) entry which is preliminary data.</text>
</comment>